<feature type="compositionally biased region" description="Low complexity" evidence="2">
    <location>
        <begin position="304"/>
        <end position="319"/>
    </location>
</feature>
<sequence>MRRTCVFFHAHRDDEALLTGGTMARLAAEGHRVVLVVAAAEHAPSGLDARPRGQVRTDVLDAPAHVLGCERVVLLGYEDSGPDGSALGGFSRTKVELAAEEVAEVLREEQADLLTVYDPAGGYGHPDHVQVHRVGVRAAELAGTPVVLEATVDRDLLLRALGPIARFGLLPRARHAYTSRGEITHRIRVRKYSATKRAVMAAHVTHRLCGDSVCTFTALLRLPRVVFRLVLGTEWFVRRDLPPGTVLHHPLDRWPVPVAQPARGRRPVPPRAQPEPEPEPEAEPEPTPTPAPAPETRPQPHPEPAASTPSSTPAPAAGV</sequence>
<dbReference type="Pfam" id="PF02585">
    <property type="entry name" value="PIG-L"/>
    <property type="match status" value="1"/>
</dbReference>
<evidence type="ECO:0000313" key="4">
    <source>
        <dbReference type="Proteomes" id="UP001596074"/>
    </source>
</evidence>
<dbReference type="EC" id="3.5.1.-" evidence="3"/>
<accession>A0ABW1A9X0</accession>
<dbReference type="Gene3D" id="3.40.50.10320">
    <property type="entry name" value="LmbE-like"/>
    <property type="match status" value="1"/>
</dbReference>
<feature type="region of interest" description="Disordered" evidence="2">
    <location>
        <begin position="257"/>
        <end position="319"/>
    </location>
</feature>
<reference evidence="4" key="1">
    <citation type="journal article" date="2019" name="Int. J. Syst. Evol. Microbiol.">
        <title>The Global Catalogue of Microorganisms (GCM) 10K type strain sequencing project: providing services to taxonomists for standard genome sequencing and annotation.</title>
        <authorList>
            <consortium name="The Broad Institute Genomics Platform"/>
            <consortium name="The Broad Institute Genome Sequencing Center for Infectious Disease"/>
            <person name="Wu L."/>
            <person name="Ma J."/>
        </authorList>
    </citation>
    <scope>NUCLEOTIDE SEQUENCE [LARGE SCALE GENOMIC DNA]</scope>
    <source>
        <strain evidence="4">KCTC 42087</strain>
    </source>
</reference>
<proteinExistence type="predicted"/>
<evidence type="ECO:0000313" key="3">
    <source>
        <dbReference type="EMBL" id="MFC5751482.1"/>
    </source>
</evidence>
<dbReference type="EMBL" id="JBHSON010000070">
    <property type="protein sequence ID" value="MFC5751482.1"/>
    <property type="molecule type" value="Genomic_DNA"/>
</dbReference>
<keyword evidence="4" id="KW-1185">Reference proteome</keyword>
<evidence type="ECO:0000256" key="1">
    <source>
        <dbReference type="ARBA" id="ARBA00022833"/>
    </source>
</evidence>
<organism evidence="3 4">
    <name type="scientific">Actinomadura rugatobispora</name>
    <dbReference type="NCBI Taxonomy" id="1994"/>
    <lineage>
        <taxon>Bacteria</taxon>
        <taxon>Bacillati</taxon>
        <taxon>Actinomycetota</taxon>
        <taxon>Actinomycetes</taxon>
        <taxon>Streptosporangiales</taxon>
        <taxon>Thermomonosporaceae</taxon>
        <taxon>Actinomadura</taxon>
    </lineage>
</organism>
<keyword evidence="3" id="KW-0378">Hydrolase</keyword>
<comment type="caution">
    <text evidence="3">The sequence shown here is derived from an EMBL/GenBank/DDBJ whole genome shotgun (WGS) entry which is preliminary data.</text>
</comment>
<dbReference type="Proteomes" id="UP001596074">
    <property type="component" value="Unassembled WGS sequence"/>
</dbReference>
<protein>
    <submittedName>
        <fullName evidence="3">PIG-L deacetylase family protein</fullName>
        <ecNumber evidence="3">3.5.1.-</ecNumber>
    </submittedName>
</protein>
<keyword evidence="1" id="KW-0862">Zinc</keyword>
<dbReference type="SUPFAM" id="SSF102588">
    <property type="entry name" value="LmbE-like"/>
    <property type="match status" value="1"/>
</dbReference>
<dbReference type="PANTHER" id="PTHR12993">
    <property type="entry name" value="N-ACETYLGLUCOSAMINYL-PHOSPHATIDYLINOSITOL DE-N-ACETYLASE-RELATED"/>
    <property type="match status" value="1"/>
</dbReference>
<gene>
    <name evidence="3" type="ORF">ACFPZN_38185</name>
</gene>
<dbReference type="RefSeq" id="WP_378287398.1">
    <property type="nucleotide sequence ID" value="NZ_JBHSON010000070.1"/>
</dbReference>
<dbReference type="GO" id="GO:0016787">
    <property type="term" value="F:hydrolase activity"/>
    <property type="evidence" value="ECO:0007669"/>
    <property type="project" value="UniProtKB-KW"/>
</dbReference>
<feature type="compositionally biased region" description="Pro residues" evidence="2">
    <location>
        <begin position="285"/>
        <end position="303"/>
    </location>
</feature>
<dbReference type="InterPro" id="IPR003737">
    <property type="entry name" value="GlcNAc_PI_deacetylase-related"/>
</dbReference>
<dbReference type="InterPro" id="IPR024078">
    <property type="entry name" value="LmbE-like_dom_sf"/>
</dbReference>
<evidence type="ECO:0000256" key="2">
    <source>
        <dbReference type="SAM" id="MobiDB-lite"/>
    </source>
</evidence>
<dbReference type="PANTHER" id="PTHR12993:SF26">
    <property type="entry name" value="1D-MYO-INOSITOL 2-ACETAMIDO-2-DEOXY-ALPHA-D-GLUCOPYRANOSIDE DEACETYLASE"/>
    <property type="match status" value="1"/>
</dbReference>
<name>A0ABW1A9X0_9ACTN</name>